<feature type="signal peptide" evidence="1">
    <location>
        <begin position="1"/>
        <end position="19"/>
    </location>
</feature>
<accession>A0A1H3A4E9</accession>
<dbReference type="Proteomes" id="UP000199595">
    <property type="component" value="Unassembled WGS sequence"/>
</dbReference>
<dbReference type="RefSeq" id="WP_139170939.1">
    <property type="nucleotide sequence ID" value="NZ_FNNJ01000004.1"/>
</dbReference>
<dbReference type="STRING" id="762486.SAMN05444411_10419"/>
<feature type="chain" id="PRO_5011702172" description="PKD domain-containing protein" evidence="1">
    <location>
        <begin position="20"/>
        <end position="575"/>
    </location>
</feature>
<organism evidence="2 3">
    <name type="scientific">Lutibacter oricola</name>
    <dbReference type="NCBI Taxonomy" id="762486"/>
    <lineage>
        <taxon>Bacteria</taxon>
        <taxon>Pseudomonadati</taxon>
        <taxon>Bacteroidota</taxon>
        <taxon>Flavobacteriia</taxon>
        <taxon>Flavobacteriales</taxon>
        <taxon>Flavobacteriaceae</taxon>
        <taxon>Lutibacter</taxon>
    </lineage>
</organism>
<dbReference type="PROSITE" id="PS51257">
    <property type="entry name" value="PROKAR_LIPOPROTEIN"/>
    <property type="match status" value="1"/>
</dbReference>
<proteinExistence type="predicted"/>
<dbReference type="EMBL" id="FNNJ01000004">
    <property type="protein sequence ID" value="SDX24465.1"/>
    <property type="molecule type" value="Genomic_DNA"/>
</dbReference>
<reference evidence="2 3" key="1">
    <citation type="submission" date="2016-10" db="EMBL/GenBank/DDBJ databases">
        <authorList>
            <person name="de Groot N.N."/>
        </authorList>
    </citation>
    <scope>NUCLEOTIDE SEQUENCE [LARGE SCALE GENOMIC DNA]</scope>
    <source>
        <strain evidence="2 3">DSM 24956</strain>
    </source>
</reference>
<evidence type="ECO:0000313" key="2">
    <source>
        <dbReference type="EMBL" id="SDX24465.1"/>
    </source>
</evidence>
<sequence length="575" mass="63326">MKTKIKLLAIMLLSCIAFTTSCTEDDVALAEDYLGVNNNFSSFKWYTSGSRTTYADSAKYINLNSYLAFYDISQNVLTRKWSIPASGKFLNKEFTETDSIYDAFIIPGDAVSSEDDLINVLFTEAGLKEVYLTDTFKDSVKGGVKMGDVWQVEQLFSIDVFANTNPEAKVFKYDYSVDPDNPTLEEVLSLTAADMPSEENMASWPTVSIEAGEELVYVDKSSLGRPTAVKWYLEGGKPDVSNKDTAIIKYNKLGDFTAFMQSSRSGGDTIPTYFSTKLIPLNIEVLPSTKPFELTGKATLEDGVISFAVTGEAEQAVNQKGFFTVHVTNTAAGFDQNIAIDNVSINSADATIIEIKLGEPTYNTDEIEISFAGGNIVSVDSRVLQDFDAIPVNFDIGENILSANWAGFEDSTTNWKGAFLSGYWVGPTNDDNGSTTSPIFMQSDEQVHPTLGGKYSLRYQFDLAKTMKLQGSSFSKPNGIAAGTYRVSYMIYLEPGNTMKNFRSILQAPYQRIEWDIESLERGKWITISQDITTGAIASGKRLDVSVEPGVNTGVSGTQTMYLDNLSWIELVPRN</sequence>
<protein>
    <recommendedName>
        <fullName evidence="4">PKD domain-containing protein</fullName>
    </recommendedName>
</protein>
<dbReference type="OrthoDB" id="9800955at2"/>
<dbReference type="AlphaFoldDB" id="A0A1H3A4E9"/>
<evidence type="ECO:0000256" key="1">
    <source>
        <dbReference type="SAM" id="SignalP"/>
    </source>
</evidence>
<evidence type="ECO:0008006" key="4">
    <source>
        <dbReference type="Google" id="ProtNLM"/>
    </source>
</evidence>
<name>A0A1H3A4E9_9FLAO</name>
<dbReference type="Gene3D" id="2.60.120.260">
    <property type="entry name" value="Galactose-binding domain-like"/>
    <property type="match status" value="1"/>
</dbReference>
<evidence type="ECO:0000313" key="3">
    <source>
        <dbReference type="Proteomes" id="UP000199595"/>
    </source>
</evidence>
<keyword evidence="1" id="KW-0732">Signal</keyword>
<keyword evidence="3" id="KW-1185">Reference proteome</keyword>
<gene>
    <name evidence="2" type="ORF">SAMN05444411_10419</name>
</gene>